<dbReference type="InterPro" id="IPR013424">
    <property type="entry name" value="Ice-binding_C"/>
</dbReference>
<feature type="compositionally biased region" description="Pro residues" evidence="1">
    <location>
        <begin position="113"/>
        <end position="122"/>
    </location>
</feature>
<gene>
    <name evidence="3" type="ORF">FJQ54_08000</name>
</gene>
<evidence type="ECO:0000256" key="1">
    <source>
        <dbReference type="SAM" id="MobiDB-lite"/>
    </source>
</evidence>
<dbReference type="AlphaFoldDB" id="A0A501XMN4"/>
<name>A0A501XMN4_9SPHN</name>
<comment type="caution">
    <text evidence="3">The sequence shown here is derived from an EMBL/GenBank/DDBJ whole genome shotgun (WGS) entry which is preliminary data.</text>
</comment>
<protein>
    <recommendedName>
        <fullName evidence="2">Ice-binding protein C-terminal domain-containing protein</fullName>
    </recommendedName>
</protein>
<sequence>MIGTKEICALLLAGGMGAGSVVAVQKAKPVISKQRPVSKPKVQKTTQSRVQTASIQECPTVGPVGSAELSPILDLPTQALTGFTPSGPSAFGGGGGLGGGGGGGGSGGGGLPDPTPPVPGVPQPDTWVMLVAGFGFMGMAMRRRAPRVQHISA</sequence>
<keyword evidence="4" id="KW-1185">Reference proteome</keyword>
<feature type="domain" description="Ice-binding protein C-terminal" evidence="2">
    <location>
        <begin position="121"/>
        <end position="144"/>
    </location>
</feature>
<reference evidence="3 4" key="1">
    <citation type="submission" date="2019-06" db="EMBL/GenBank/DDBJ databases">
        <authorList>
            <person name="Lee I."/>
            <person name="Jang G.I."/>
            <person name="Hwang C.Y."/>
        </authorList>
    </citation>
    <scope>NUCLEOTIDE SEQUENCE [LARGE SCALE GENOMIC DNA]</scope>
    <source>
        <strain evidence="3 4">PAMC 28131</strain>
    </source>
</reference>
<evidence type="ECO:0000259" key="2">
    <source>
        <dbReference type="Pfam" id="PF07589"/>
    </source>
</evidence>
<proteinExistence type="predicted"/>
<accession>A0A501XMN4</accession>
<feature type="compositionally biased region" description="Gly residues" evidence="1">
    <location>
        <begin position="90"/>
        <end position="111"/>
    </location>
</feature>
<feature type="region of interest" description="Disordered" evidence="1">
    <location>
        <begin position="78"/>
        <end position="124"/>
    </location>
</feature>
<evidence type="ECO:0000313" key="4">
    <source>
        <dbReference type="Proteomes" id="UP000319897"/>
    </source>
</evidence>
<evidence type="ECO:0000313" key="3">
    <source>
        <dbReference type="EMBL" id="TPE61826.1"/>
    </source>
</evidence>
<dbReference type="EMBL" id="VFSU01000021">
    <property type="protein sequence ID" value="TPE61826.1"/>
    <property type="molecule type" value="Genomic_DNA"/>
</dbReference>
<organism evidence="3 4">
    <name type="scientific">Sandaracinobacter neustonicus</name>
    <dbReference type="NCBI Taxonomy" id="1715348"/>
    <lineage>
        <taxon>Bacteria</taxon>
        <taxon>Pseudomonadati</taxon>
        <taxon>Pseudomonadota</taxon>
        <taxon>Alphaproteobacteria</taxon>
        <taxon>Sphingomonadales</taxon>
        <taxon>Sphingosinicellaceae</taxon>
        <taxon>Sandaracinobacter</taxon>
    </lineage>
</organism>
<dbReference type="RefSeq" id="WP_181160045.1">
    <property type="nucleotide sequence ID" value="NZ_VFSU01000021.1"/>
</dbReference>
<dbReference type="Proteomes" id="UP000319897">
    <property type="component" value="Unassembled WGS sequence"/>
</dbReference>
<dbReference type="Pfam" id="PF07589">
    <property type="entry name" value="PEP-CTERM"/>
    <property type="match status" value="1"/>
</dbReference>